<keyword evidence="2" id="KW-0732">Signal</keyword>
<dbReference type="RefSeq" id="WP_010794708.1">
    <property type="nucleotide sequence ID" value="NZ_CP069262.1"/>
</dbReference>
<evidence type="ECO:0000256" key="1">
    <source>
        <dbReference type="SAM" id="MobiDB-lite"/>
    </source>
</evidence>
<protein>
    <submittedName>
        <fullName evidence="4">Lipoprotein</fullName>
    </submittedName>
</protein>
<feature type="region of interest" description="Disordered" evidence="1">
    <location>
        <begin position="21"/>
        <end position="50"/>
    </location>
</feature>
<feature type="compositionally biased region" description="Low complexity" evidence="1">
    <location>
        <begin position="36"/>
        <end position="47"/>
    </location>
</feature>
<keyword evidence="6" id="KW-1185">Reference proteome</keyword>
<dbReference type="AlphaFoldDB" id="A0A2X2CKE2"/>
<evidence type="ECO:0000313" key="3">
    <source>
        <dbReference type="EMBL" id="MBF8642382.1"/>
    </source>
</evidence>
<proteinExistence type="predicted"/>
<evidence type="ECO:0000256" key="2">
    <source>
        <dbReference type="SAM" id="SignalP"/>
    </source>
</evidence>
<keyword evidence="4" id="KW-0449">Lipoprotein</keyword>
<dbReference type="Proteomes" id="UP000626180">
    <property type="component" value="Unassembled WGS sequence"/>
</dbReference>
<gene>
    <name evidence="3" type="ORF">IRZ65_17020</name>
    <name evidence="4" type="ORF">NCTC11842_02497</name>
</gene>
<reference evidence="3 6" key="2">
    <citation type="submission" date="2020-10" db="EMBL/GenBank/DDBJ databases">
        <title>Genome sequences of Pseudomonas isolates.</title>
        <authorList>
            <person name="Wessels L."/>
            <person name="Reich F."/>
            <person name="Hammerl J."/>
        </authorList>
    </citation>
    <scope>NUCLEOTIDE SEQUENCE [LARGE SCALE GENOMIC DNA]</scope>
    <source>
        <strain evidence="3 6">20-MO00624-0</strain>
    </source>
</reference>
<evidence type="ECO:0000313" key="4">
    <source>
        <dbReference type="EMBL" id="SPZ07774.1"/>
    </source>
</evidence>
<reference evidence="4 5" key="1">
    <citation type="submission" date="2018-06" db="EMBL/GenBank/DDBJ databases">
        <authorList>
            <consortium name="Pathogen Informatics"/>
            <person name="Doyle S."/>
        </authorList>
    </citation>
    <scope>NUCLEOTIDE SEQUENCE [LARGE SCALE GENOMIC DNA]</scope>
    <source>
        <strain evidence="4 5">NCTC11842</strain>
    </source>
</reference>
<name>A0A2X2CKE2_PSELU</name>
<dbReference type="EMBL" id="UAUF01000012">
    <property type="protein sequence ID" value="SPZ07774.1"/>
    <property type="molecule type" value="Genomic_DNA"/>
</dbReference>
<dbReference type="InterPro" id="IPR021719">
    <property type="entry name" value="Prot_inh_I78"/>
</dbReference>
<evidence type="ECO:0000313" key="6">
    <source>
        <dbReference type="Proteomes" id="UP000626180"/>
    </source>
</evidence>
<organism evidence="4 5">
    <name type="scientific">Pseudomonas luteola</name>
    <dbReference type="NCBI Taxonomy" id="47886"/>
    <lineage>
        <taxon>Bacteria</taxon>
        <taxon>Pseudomonadati</taxon>
        <taxon>Pseudomonadota</taxon>
        <taxon>Gammaproteobacteria</taxon>
        <taxon>Pseudomonadales</taxon>
        <taxon>Pseudomonadaceae</taxon>
        <taxon>Pseudomonas</taxon>
    </lineage>
</organism>
<dbReference type="Proteomes" id="UP000250443">
    <property type="component" value="Unassembled WGS sequence"/>
</dbReference>
<feature type="signal peptide" evidence="2">
    <location>
        <begin position="1"/>
        <end position="20"/>
    </location>
</feature>
<feature type="chain" id="PRO_5015968892" evidence="2">
    <location>
        <begin position="21"/>
        <end position="113"/>
    </location>
</feature>
<dbReference type="EMBL" id="JADMCD010000009">
    <property type="protein sequence ID" value="MBF8642382.1"/>
    <property type="molecule type" value="Genomic_DNA"/>
</dbReference>
<dbReference type="PROSITE" id="PS51257">
    <property type="entry name" value="PROKAR_LIPOPROTEIN"/>
    <property type="match status" value="1"/>
</dbReference>
<dbReference type="Pfam" id="PF11720">
    <property type="entry name" value="Inhibitor_I78"/>
    <property type="match status" value="1"/>
</dbReference>
<sequence>MTWKLSSLAALISSLVLVSACSSSPESGSNERTRSSDATASSSALGSGCNSDAAQYAVGKTATPELFKQLQERSGARITRLVRPDDAMTMDFNSERLTVTTDEALVIKTARCG</sequence>
<dbReference type="Gene3D" id="3.30.10.10">
    <property type="entry name" value="Trypsin Inhibitor V, subunit A"/>
    <property type="match status" value="1"/>
</dbReference>
<accession>A0A2X2CKE2</accession>
<evidence type="ECO:0000313" key="5">
    <source>
        <dbReference type="Proteomes" id="UP000250443"/>
    </source>
</evidence>